<reference evidence="1 2" key="1">
    <citation type="journal article" date="2021" name="BMC Biol.">
        <title>Horizontally acquired antibacterial genes associated with adaptive radiation of ladybird beetles.</title>
        <authorList>
            <person name="Li H.S."/>
            <person name="Tang X.F."/>
            <person name="Huang Y.H."/>
            <person name="Xu Z.Y."/>
            <person name="Chen M.L."/>
            <person name="Du X.Y."/>
            <person name="Qiu B.Y."/>
            <person name="Chen P.T."/>
            <person name="Zhang W."/>
            <person name="Slipinski A."/>
            <person name="Escalona H.E."/>
            <person name="Waterhouse R.M."/>
            <person name="Zwick A."/>
            <person name="Pang H."/>
        </authorList>
    </citation>
    <scope>NUCLEOTIDE SEQUENCE [LARGE SCALE GENOMIC DNA]</scope>
    <source>
        <strain evidence="1">SYSU2018</strain>
    </source>
</reference>
<organism evidence="1 2">
    <name type="scientific">Cryptolaemus montrouzieri</name>
    <dbReference type="NCBI Taxonomy" id="559131"/>
    <lineage>
        <taxon>Eukaryota</taxon>
        <taxon>Metazoa</taxon>
        <taxon>Ecdysozoa</taxon>
        <taxon>Arthropoda</taxon>
        <taxon>Hexapoda</taxon>
        <taxon>Insecta</taxon>
        <taxon>Pterygota</taxon>
        <taxon>Neoptera</taxon>
        <taxon>Endopterygota</taxon>
        <taxon>Coleoptera</taxon>
        <taxon>Polyphaga</taxon>
        <taxon>Cucujiformia</taxon>
        <taxon>Coccinelloidea</taxon>
        <taxon>Coccinellidae</taxon>
        <taxon>Scymninae</taxon>
        <taxon>Scymnini</taxon>
        <taxon>Cryptolaemus</taxon>
    </lineage>
</organism>
<proteinExistence type="predicted"/>
<sequence length="110" mass="12857">SSSLEEEGRKYKTEGYESSLEEIMKRFTESEDSCGHNKNVHRPIESMIRRMRLIMNKMRQGVLNKDSTNSEDHIQKIITENIALRSKNVELQRKISASRKNEEKLEVSIC</sequence>
<accession>A0ABD2P7A0</accession>
<evidence type="ECO:0000313" key="2">
    <source>
        <dbReference type="Proteomes" id="UP001516400"/>
    </source>
</evidence>
<feature type="non-terminal residue" evidence="1">
    <location>
        <position position="1"/>
    </location>
</feature>
<dbReference type="Proteomes" id="UP001516400">
    <property type="component" value="Unassembled WGS sequence"/>
</dbReference>
<evidence type="ECO:0000313" key="1">
    <source>
        <dbReference type="EMBL" id="KAL3286843.1"/>
    </source>
</evidence>
<name>A0ABD2P7A0_9CUCU</name>
<comment type="caution">
    <text evidence="1">The sequence shown here is derived from an EMBL/GenBank/DDBJ whole genome shotgun (WGS) entry which is preliminary data.</text>
</comment>
<gene>
    <name evidence="1" type="ORF">HHI36_001333</name>
</gene>
<dbReference type="AlphaFoldDB" id="A0ABD2P7A0"/>
<dbReference type="EMBL" id="JABFTP020000185">
    <property type="protein sequence ID" value="KAL3286843.1"/>
    <property type="molecule type" value="Genomic_DNA"/>
</dbReference>
<protein>
    <submittedName>
        <fullName evidence="1">Uncharacterized protein</fullName>
    </submittedName>
</protein>
<keyword evidence="2" id="KW-1185">Reference proteome</keyword>